<accession>A0A9P5L9N5</accession>
<comment type="caution">
    <text evidence="2">The sequence shown here is derived from an EMBL/GenBank/DDBJ whole genome shotgun (WGS) entry which is preliminary data.</text>
</comment>
<sequence length="450" mass="50404">MPVGPFDNRKKRSRCGPCATSHLKKPANAPILIDRGKQKTIASYVPPAKTRVVVHRVQMNTSPRADPALFYFYYFDVFLRKNSFSCQGKFTVDVKELMQRSTCGGYLRDAVLSLGAMEAVKLQSADGPSQHETYRFALSSYMNSVAGLRDALERHSHEPQLRLNVLWTTLLLGLFELMSDSTGEGWVQHIVHGTSKALVASGPLSCQSSFGKRFFMEVKIFEVCRAIIFNEPTFLAQAKWKALTARLQTDLIGMEAHPLDELLDIIVACSSLRVRTSDFIDEMRPTMPEILMAEAHDISMDGFLQRAALAEWDIRNAEPLQGSPKSDGSVEGDDFVLLAKVFYAATSIYLSGVFDYEITHWQKLGIMVATLDEDEIQMHVQTILEASNIVLHSSSVSPVLLLFPLRVAGARSWHISQQDCILKLLDKVELTFSVAAAFKFELRRLWSTFG</sequence>
<dbReference type="InterPro" id="IPR021858">
    <property type="entry name" value="Fun_TF"/>
</dbReference>
<keyword evidence="3" id="KW-1185">Reference proteome</keyword>
<evidence type="ECO:0000313" key="3">
    <source>
        <dbReference type="Proteomes" id="UP000722485"/>
    </source>
</evidence>
<protein>
    <submittedName>
        <fullName evidence="2">Uncharacterized protein</fullName>
    </submittedName>
</protein>
<dbReference type="PANTHER" id="PTHR38111:SF2">
    <property type="entry name" value="FINGER DOMAIN PROTEIN, PUTATIVE (AFU_ORTHOLOGUE AFUA_1G01560)-RELATED"/>
    <property type="match status" value="1"/>
</dbReference>
<dbReference type="Proteomes" id="UP000722485">
    <property type="component" value="Unassembled WGS sequence"/>
</dbReference>
<name>A0A9P5L9N5_9HYPO</name>
<dbReference type="Pfam" id="PF11951">
    <property type="entry name" value="Fungal_trans_2"/>
    <property type="match status" value="1"/>
</dbReference>
<evidence type="ECO:0000313" key="2">
    <source>
        <dbReference type="EMBL" id="KAF7547428.1"/>
    </source>
</evidence>
<dbReference type="AlphaFoldDB" id="A0A9P5L9N5"/>
<evidence type="ECO:0000256" key="1">
    <source>
        <dbReference type="ARBA" id="ARBA00023242"/>
    </source>
</evidence>
<dbReference type="EMBL" id="JAANBB010000179">
    <property type="protein sequence ID" value="KAF7547428.1"/>
    <property type="molecule type" value="Genomic_DNA"/>
</dbReference>
<organism evidence="2 3">
    <name type="scientific">Cylindrodendrum hubeiense</name>
    <dbReference type="NCBI Taxonomy" id="595255"/>
    <lineage>
        <taxon>Eukaryota</taxon>
        <taxon>Fungi</taxon>
        <taxon>Dikarya</taxon>
        <taxon>Ascomycota</taxon>
        <taxon>Pezizomycotina</taxon>
        <taxon>Sordariomycetes</taxon>
        <taxon>Hypocreomycetidae</taxon>
        <taxon>Hypocreales</taxon>
        <taxon>Nectriaceae</taxon>
        <taxon>Cylindrodendrum</taxon>
    </lineage>
</organism>
<proteinExistence type="predicted"/>
<dbReference type="PANTHER" id="PTHR38111">
    <property type="entry name" value="ZN(2)-C6 FUNGAL-TYPE DOMAIN-CONTAINING PROTEIN-RELATED"/>
    <property type="match status" value="1"/>
</dbReference>
<dbReference type="OrthoDB" id="194358at2759"/>
<keyword evidence="1" id="KW-0539">Nucleus</keyword>
<gene>
    <name evidence="2" type="ORF">G7Z17_g7747</name>
</gene>
<reference evidence="2" key="1">
    <citation type="submission" date="2020-03" db="EMBL/GenBank/DDBJ databases">
        <title>Draft Genome Sequence of Cylindrodendrum hubeiense.</title>
        <authorList>
            <person name="Buettner E."/>
            <person name="Kellner H."/>
        </authorList>
    </citation>
    <scope>NUCLEOTIDE SEQUENCE</scope>
    <source>
        <strain evidence="2">IHI 201604</strain>
    </source>
</reference>
<dbReference type="InterPro" id="IPR053178">
    <property type="entry name" value="Osmoadaptation_assoc"/>
</dbReference>